<feature type="transmembrane region" description="Helical" evidence="2">
    <location>
        <begin position="225"/>
        <end position="241"/>
    </location>
</feature>
<feature type="transmembrane region" description="Helical" evidence="2">
    <location>
        <begin position="176"/>
        <end position="194"/>
    </location>
</feature>
<accession>A0A3M8DQZ1</accession>
<name>A0A3M8DQZ1_9BACL</name>
<keyword evidence="1" id="KW-0378">Hydrolase</keyword>
<feature type="transmembrane region" description="Helical" evidence="2">
    <location>
        <begin position="96"/>
        <end position="116"/>
    </location>
</feature>
<comment type="caution">
    <text evidence="4">The sequence shown here is derived from an EMBL/GenBank/DDBJ whole genome shotgun (WGS) entry which is preliminary data.</text>
</comment>
<dbReference type="InterPro" id="IPR052016">
    <property type="entry name" value="Bact_Sigma-Reg"/>
</dbReference>
<reference evidence="4 5" key="1">
    <citation type="submission" date="2018-10" db="EMBL/GenBank/DDBJ databases">
        <title>Phylogenomics of Brevibacillus.</title>
        <authorList>
            <person name="Dunlap C."/>
        </authorList>
    </citation>
    <scope>NUCLEOTIDE SEQUENCE [LARGE SCALE GENOMIC DNA]</scope>
    <source>
        <strain evidence="4 5">JCM 15716</strain>
    </source>
</reference>
<keyword evidence="2" id="KW-1133">Transmembrane helix</keyword>
<evidence type="ECO:0000256" key="2">
    <source>
        <dbReference type="SAM" id="Phobius"/>
    </source>
</evidence>
<feature type="domain" description="PPM-type phosphatase" evidence="3">
    <location>
        <begin position="464"/>
        <end position="683"/>
    </location>
</feature>
<keyword evidence="2" id="KW-0472">Membrane</keyword>
<sequence>MIGAYILYLLSLVLAILLLLSSHHLTTYKRWFDPAFLLGLALFTWGIGHLFIHHDNFYFQIIAQPFTFFFYVFLLLMFQTFPLLPNLYFERWKKFLDLFVLLLLYGTVELTTWYYPSLEEQLRILLQVHTGIFVLGIGCVVLFSNRHGKLWERANWLIIGTLMFLGVQTIYMDKYVTVACVFTLVSFAMIIAGYKSAHTEKIQVAVMDEYFYYHERMQFLLREENMNRLLIGISLICLVVMKNLPPVYLIGMALVATTLCVRLFISRRLNQVEIKEIFEISRNLEKRFEVHVKEITAKNEELTWFLDIKQRYETLLVETNAQSMKEVNYENVHQFIGEIVRKWFRTMNALRYLRIALQTAEGEVTYEISYGQRQPDKDLFKIEIETSIAHTTGVVIAEAISESEQIEEEELQQSFLRLLVIHVRGLLDRCLQNQQSLELRLVEQEMEFAAKIQFSLIPKERLIMDDVQAKVVYLPAAYVGGDYVDFIQLDSRYSCFLIADISGHGIPASLLTTGLRNSFRAVLQTCRMPNEILGRLNYLMYDDLSKTRSFITMIVAVYDAQQKTLWTSRAGHPEPYYFSVSKTQILPCSNGMGLGFNKFAVYPQDEWKVEEDFTLLMYTDGLINLGEDDRVMYSGRWQSTLADTYADAERDGHDRIEAIEQKIWTVARKMQQDDDISILILDFKAAADRKRD</sequence>
<dbReference type="InterPro" id="IPR001932">
    <property type="entry name" value="PPM-type_phosphatase-like_dom"/>
</dbReference>
<dbReference type="RefSeq" id="WP_122917472.1">
    <property type="nucleotide sequence ID" value="NZ_RHHQ01000007.1"/>
</dbReference>
<dbReference type="AlphaFoldDB" id="A0A3M8DQZ1"/>
<dbReference type="EMBL" id="RHHQ01000007">
    <property type="protein sequence ID" value="RNB90546.1"/>
    <property type="molecule type" value="Genomic_DNA"/>
</dbReference>
<organism evidence="4 5">
    <name type="scientific">Brevibacillus fluminis</name>
    <dbReference type="NCBI Taxonomy" id="511487"/>
    <lineage>
        <taxon>Bacteria</taxon>
        <taxon>Bacillati</taxon>
        <taxon>Bacillota</taxon>
        <taxon>Bacilli</taxon>
        <taxon>Bacillales</taxon>
        <taxon>Paenibacillaceae</taxon>
        <taxon>Brevibacillus</taxon>
    </lineage>
</organism>
<evidence type="ECO:0000313" key="4">
    <source>
        <dbReference type="EMBL" id="RNB90546.1"/>
    </source>
</evidence>
<keyword evidence="5" id="KW-1185">Reference proteome</keyword>
<dbReference type="PANTHER" id="PTHR43156:SF2">
    <property type="entry name" value="STAGE II SPORULATION PROTEIN E"/>
    <property type="match status" value="1"/>
</dbReference>
<evidence type="ECO:0000256" key="1">
    <source>
        <dbReference type="ARBA" id="ARBA00022801"/>
    </source>
</evidence>
<feature type="transmembrane region" description="Helical" evidence="2">
    <location>
        <begin position="122"/>
        <end position="142"/>
    </location>
</feature>
<feature type="transmembrane region" description="Helical" evidence="2">
    <location>
        <begin position="35"/>
        <end position="52"/>
    </location>
</feature>
<gene>
    <name evidence="4" type="ORF">EDM56_08560</name>
</gene>
<proteinExistence type="predicted"/>
<evidence type="ECO:0000259" key="3">
    <source>
        <dbReference type="SMART" id="SM00331"/>
    </source>
</evidence>
<keyword evidence="2" id="KW-0812">Transmembrane</keyword>
<feature type="transmembrane region" description="Helical" evidence="2">
    <location>
        <begin position="154"/>
        <end position="170"/>
    </location>
</feature>
<dbReference type="SMART" id="SM00331">
    <property type="entry name" value="PP2C_SIG"/>
    <property type="match status" value="1"/>
</dbReference>
<dbReference type="Proteomes" id="UP000271031">
    <property type="component" value="Unassembled WGS sequence"/>
</dbReference>
<feature type="transmembrane region" description="Helical" evidence="2">
    <location>
        <begin position="6"/>
        <end position="23"/>
    </location>
</feature>
<feature type="transmembrane region" description="Helical" evidence="2">
    <location>
        <begin position="58"/>
        <end position="84"/>
    </location>
</feature>
<evidence type="ECO:0000313" key="5">
    <source>
        <dbReference type="Proteomes" id="UP000271031"/>
    </source>
</evidence>
<dbReference type="InterPro" id="IPR036457">
    <property type="entry name" value="PPM-type-like_dom_sf"/>
</dbReference>
<dbReference type="Gene3D" id="3.60.40.10">
    <property type="entry name" value="PPM-type phosphatase domain"/>
    <property type="match status" value="1"/>
</dbReference>
<dbReference type="PANTHER" id="PTHR43156">
    <property type="entry name" value="STAGE II SPORULATION PROTEIN E-RELATED"/>
    <property type="match status" value="1"/>
</dbReference>
<protein>
    <recommendedName>
        <fullName evidence="3">PPM-type phosphatase domain-containing protein</fullName>
    </recommendedName>
</protein>
<dbReference type="Pfam" id="PF07228">
    <property type="entry name" value="SpoIIE"/>
    <property type="match status" value="1"/>
</dbReference>
<dbReference type="GO" id="GO:0016791">
    <property type="term" value="F:phosphatase activity"/>
    <property type="evidence" value="ECO:0007669"/>
    <property type="project" value="TreeGrafter"/>
</dbReference>
<dbReference type="OrthoDB" id="9763484at2"/>